<accession>A0A7R7DLK6</accession>
<evidence type="ECO:0000313" key="5">
    <source>
        <dbReference type="Proteomes" id="UP000611640"/>
    </source>
</evidence>
<dbReference type="Pfam" id="PF26571">
    <property type="entry name" value="VldE"/>
    <property type="match status" value="1"/>
</dbReference>
<keyword evidence="5" id="KW-1185">Reference proteome</keyword>
<name>A0A7R7DLK6_9ACTN</name>
<feature type="domain" description="ARB-07466-like C-terminal" evidence="3">
    <location>
        <begin position="228"/>
        <end position="335"/>
    </location>
</feature>
<evidence type="ECO:0000256" key="2">
    <source>
        <dbReference type="SAM" id="MobiDB-lite"/>
    </source>
</evidence>
<organism evidence="4 5">
    <name type="scientific">Actinocatenispora thailandica</name>
    <dbReference type="NCBI Taxonomy" id="227318"/>
    <lineage>
        <taxon>Bacteria</taxon>
        <taxon>Bacillati</taxon>
        <taxon>Actinomycetota</taxon>
        <taxon>Actinomycetes</taxon>
        <taxon>Micromonosporales</taxon>
        <taxon>Micromonosporaceae</taxon>
        <taxon>Actinocatenispora</taxon>
    </lineage>
</organism>
<keyword evidence="1" id="KW-0175">Coiled coil</keyword>
<sequence length="344" mass="37119">MGVWQVTVRREVPRGVRAWWPVMVVVLAVVGAVLVVPGPATAAPDEGGSSSVYKKLDAAARKYNNAKAKLDATKKKQKQLTKKIASTNHTVDTLSDEVGKIAAVRYRQGPTSLLTLALDQQGSTDLLAMADTLTYLGRQDTRKIDALVAARRDQKKQQQELADTAAKQRSQVADLKKSRDAAQKAVDKISSGSSSGYGGQSASADPAPRNPDGSWPPESCSVDDPTTDGCITPRMLHAYQEARKAGYTRYTSCYRANEDGGEHPRGRACDFSVTSGGFGGAATGEAKTYGDNLAAWFIANSGRLAVLYVIWYRQIWMPGVGWQHYDPTGAPSVEHTNHVHLSVQ</sequence>
<dbReference type="Gene3D" id="6.10.250.3150">
    <property type="match status" value="1"/>
</dbReference>
<feature type="coiled-coil region" evidence="1">
    <location>
        <begin position="56"/>
        <end position="83"/>
    </location>
</feature>
<proteinExistence type="predicted"/>
<dbReference type="AlphaFoldDB" id="A0A7R7DLK6"/>
<dbReference type="InterPro" id="IPR058593">
    <property type="entry name" value="ARB_07466-like_C"/>
</dbReference>
<protein>
    <recommendedName>
        <fullName evidence="3">ARB-07466-like C-terminal domain-containing protein</fullName>
    </recommendedName>
</protein>
<feature type="region of interest" description="Disordered" evidence="2">
    <location>
        <begin position="163"/>
        <end position="226"/>
    </location>
</feature>
<evidence type="ECO:0000259" key="3">
    <source>
        <dbReference type="Pfam" id="PF26571"/>
    </source>
</evidence>
<feature type="compositionally biased region" description="Basic and acidic residues" evidence="2">
    <location>
        <begin position="174"/>
        <end position="187"/>
    </location>
</feature>
<evidence type="ECO:0000256" key="1">
    <source>
        <dbReference type="SAM" id="Coils"/>
    </source>
</evidence>
<evidence type="ECO:0000313" key="4">
    <source>
        <dbReference type="EMBL" id="BCJ33785.1"/>
    </source>
</evidence>
<dbReference type="EMBL" id="AP023355">
    <property type="protein sequence ID" value="BCJ33785.1"/>
    <property type="molecule type" value="Genomic_DNA"/>
</dbReference>
<gene>
    <name evidence="4" type="ORF">Athai_12880</name>
</gene>
<dbReference type="KEGG" id="atl:Athai_12880"/>
<dbReference type="Proteomes" id="UP000611640">
    <property type="component" value="Chromosome"/>
</dbReference>
<reference evidence="4 5" key="1">
    <citation type="submission" date="2020-08" db="EMBL/GenBank/DDBJ databases">
        <title>Whole genome shotgun sequence of Actinocatenispora thailandica NBRC 105041.</title>
        <authorList>
            <person name="Komaki H."/>
            <person name="Tamura T."/>
        </authorList>
    </citation>
    <scope>NUCLEOTIDE SEQUENCE [LARGE SCALE GENOMIC DNA]</scope>
    <source>
        <strain evidence="4 5">NBRC 105041</strain>
    </source>
</reference>